<dbReference type="InterPro" id="IPR053041">
    <property type="entry name" value="Transglut-like_Superfamily_Mod"/>
</dbReference>
<dbReference type="Proteomes" id="UP000828390">
    <property type="component" value="Unassembled WGS sequence"/>
</dbReference>
<keyword evidence="4" id="KW-1185">Reference proteome</keyword>
<proteinExistence type="predicted"/>
<sequence length="712" mass="81426">MEPEQYRVVPEDEDGYPEVRPSSKQKSDVFVAKDHVRVDEHAMSAPDSLQDDFDSLVEYLVQDLTATVSMVRSIYIWVTTQRLPMTSSVGFTQTDTPRGFLFNIREKKATYQELFAVLCRRSHIPCVIVHGVAKSICYDAGAKVSFKKGKNSWNAVLIDGEWRLVHPYWGASSAPGYCTGRWGEVGSSSERDANDNAQSRFALSRIRNEFYFLTDPDMFITKCFPENPSWQLLSKPLSKIEFEDLPFYQPAFYELKLKERLHENCVVHTSDGECNFEFTLPVDRAQRYKLSYTLHARRALDAEGEYDVTPLEGYSFRYRYEHTEYLQFRFPYIGVFKLNVFCKDSKCSLPSDWVVEYKIVCSKTNPNCRPYPITPAIGWGPNAELDAVGMHSFSHKNALVSLDEEPVTFVRFALPRDQEIDIEADLVTNGMSRDEMKSHVTLETEGGYAVIKVAPPGEGEYALQVFVNDGSERKNVCNYLMRRTKLVEDPELADIRSQLQRAVESGDAEALAHWISKFSERDMEDRGDLALSRKKLHFAKLNRDLEEAIARKDLDLLEKALQSASGTSLRRQLGDLAVRAEAMRSRLRRFKRLRHEVLAMNQKTISEIRSYPKPPDAVHAVMAASFLLLGNQEQELRKWSKIQSLISKRGKDSLKRRVADFKTDSVQPEVLKRVNEILAKYDLETVQVASVGAATFFQWAFTMAAEMDEKDL</sequence>
<feature type="domain" description="KY-like immunoglobulin-like" evidence="2">
    <location>
        <begin position="241"/>
        <end position="372"/>
    </location>
</feature>
<reference evidence="3" key="1">
    <citation type="journal article" date="2019" name="bioRxiv">
        <title>The Genome of the Zebra Mussel, Dreissena polymorpha: A Resource for Invasive Species Research.</title>
        <authorList>
            <person name="McCartney M.A."/>
            <person name="Auch B."/>
            <person name="Kono T."/>
            <person name="Mallez S."/>
            <person name="Zhang Y."/>
            <person name="Obille A."/>
            <person name="Becker A."/>
            <person name="Abrahante J.E."/>
            <person name="Garbe J."/>
            <person name="Badalamenti J.P."/>
            <person name="Herman A."/>
            <person name="Mangelson H."/>
            <person name="Liachko I."/>
            <person name="Sullivan S."/>
            <person name="Sone E.D."/>
            <person name="Koren S."/>
            <person name="Silverstein K.A.T."/>
            <person name="Beckman K.B."/>
            <person name="Gohl D.M."/>
        </authorList>
    </citation>
    <scope>NUCLEOTIDE SEQUENCE</scope>
    <source>
        <strain evidence="3">Duluth1</strain>
        <tissue evidence="3">Whole animal</tissue>
    </source>
</reference>
<evidence type="ECO:0000259" key="2">
    <source>
        <dbReference type="Pfam" id="PF23265"/>
    </source>
</evidence>
<evidence type="ECO:0000313" key="3">
    <source>
        <dbReference type="EMBL" id="KAH3830126.1"/>
    </source>
</evidence>
<evidence type="ECO:0000256" key="1">
    <source>
        <dbReference type="SAM" id="MobiDB-lite"/>
    </source>
</evidence>
<dbReference type="InterPro" id="IPR056564">
    <property type="entry name" value="Ig-like_KY"/>
</dbReference>
<dbReference type="Gene3D" id="1.20.920.20">
    <property type="match status" value="1"/>
</dbReference>
<feature type="domain" description="KY-like immunoglobulin-like" evidence="2">
    <location>
        <begin position="388"/>
        <end position="490"/>
    </location>
</feature>
<accession>A0A9D4HAW3</accession>
<feature type="region of interest" description="Disordered" evidence="1">
    <location>
        <begin position="1"/>
        <end position="27"/>
    </location>
</feature>
<dbReference type="Pfam" id="PF23265">
    <property type="entry name" value="Ig-like_KY"/>
    <property type="match status" value="2"/>
</dbReference>
<dbReference type="SUPFAM" id="SSF54001">
    <property type="entry name" value="Cysteine proteinases"/>
    <property type="match status" value="1"/>
</dbReference>
<dbReference type="InterPro" id="IPR038765">
    <property type="entry name" value="Papain-like_cys_pep_sf"/>
</dbReference>
<name>A0A9D4HAW3_DREPO</name>
<gene>
    <name evidence="3" type="ORF">DPMN_103363</name>
</gene>
<evidence type="ECO:0000313" key="4">
    <source>
        <dbReference type="Proteomes" id="UP000828390"/>
    </source>
</evidence>
<dbReference type="AlphaFoldDB" id="A0A9D4HAW3"/>
<comment type="caution">
    <text evidence="3">The sequence shown here is derived from an EMBL/GenBank/DDBJ whole genome shotgun (WGS) entry which is preliminary data.</text>
</comment>
<dbReference type="PANTHER" id="PTHR47020:SF1">
    <property type="entry name" value="HILLARIN"/>
    <property type="match status" value="1"/>
</dbReference>
<dbReference type="PANTHER" id="PTHR47020">
    <property type="entry name" value="HILLARIN"/>
    <property type="match status" value="1"/>
</dbReference>
<protein>
    <recommendedName>
        <fullName evidence="2">KY-like immunoglobulin-like domain-containing protein</fullName>
    </recommendedName>
</protein>
<organism evidence="3 4">
    <name type="scientific">Dreissena polymorpha</name>
    <name type="common">Zebra mussel</name>
    <name type="synonym">Mytilus polymorpha</name>
    <dbReference type="NCBI Taxonomy" id="45954"/>
    <lineage>
        <taxon>Eukaryota</taxon>
        <taxon>Metazoa</taxon>
        <taxon>Spiralia</taxon>
        <taxon>Lophotrochozoa</taxon>
        <taxon>Mollusca</taxon>
        <taxon>Bivalvia</taxon>
        <taxon>Autobranchia</taxon>
        <taxon>Heteroconchia</taxon>
        <taxon>Euheterodonta</taxon>
        <taxon>Imparidentia</taxon>
        <taxon>Neoheterodontei</taxon>
        <taxon>Myida</taxon>
        <taxon>Dreissenoidea</taxon>
        <taxon>Dreissenidae</taxon>
        <taxon>Dreissena</taxon>
    </lineage>
</organism>
<reference evidence="3" key="2">
    <citation type="submission" date="2020-11" db="EMBL/GenBank/DDBJ databases">
        <authorList>
            <person name="McCartney M.A."/>
            <person name="Auch B."/>
            <person name="Kono T."/>
            <person name="Mallez S."/>
            <person name="Becker A."/>
            <person name="Gohl D.M."/>
            <person name="Silverstein K.A.T."/>
            <person name="Koren S."/>
            <person name="Bechman K.B."/>
            <person name="Herman A."/>
            <person name="Abrahante J.E."/>
            <person name="Garbe J."/>
        </authorList>
    </citation>
    <scope>NUCLEOTIDE SEQUENCE</scope>
    <source>
        <strain evidence="3">Duluth1</strain>
        <tissue evidence="3">Whole animal</tissue>
    </source>
</reference>
<dbReference type="EMBL" id="JAIWYP010000004">
    <property type="protein sequence ID" value="KAH3830126.1"/>
    <property type="molecule type" value="Genomic_DNA"/>
</dbReference>